<name>A0A9P0N5K1_SPOLI</name>
<accession>A0A9P0N5K1</accession>
<keyword evidence="1" id="KW-0732">Signal</keyword>
<dbReference type="AlphaFoldDB" id="A0A9P0N5K1"/>
<evidence type="ECO:0000313" key="3">
    <source>
        <dbReference type="Proteomes" id="UP001153321"/>
    </source>
</evidence>
<feature type="signal peptide" evidence="1">
    <location>
        <begin position="1"/>
        <end position="18"/>
    </location>
</feature>
<proteinExistence type="predicted"/>
<dbReference type="Proteomes" id="UP001153321">
    <property type="component" value="Chromosome 21"/>
</dbReference>
<reference evidence="2" key="1">
    <citation type="submission" date="2022-02" db="EMBL/GenBank/DDBJ databases">
        <authorList>
            <person name="King R."/>
        </authorList>
    </citation>
    <scope>NUCLEOTIDE SEQUENCE</scope>
</reference>
<organism evidence="2 3">
    <name type="scientific">Spodoptera littoralis</name>
    <name type="common">Egyptian cotton leafworm</name>
    <dbReference type="NCBI Taxonomy" id="7109"/>
    <lineage>
        <taxon>Eukaryota</taxon>
        <taxon>Metazoa</taxon>
        <taxon>Ecdysozoa</taxon>
        <taxon>Arthropoda</taxon>
        <taxon>Hexapoda</taxon>
        <taxon>Insecta</taxon>
        <taxon>Pterygota</taxon>
        <taxon>Neoptera</taxon>
        <taxon>Endopterygota</taxon>
        <taxon>Lepidoptera</taxon>
        <taxon>Glossata</taxon>
        <taxon>Ditrysia</taxon>
        <taxon>Noctuoidea</taxon>
        <taxon>Noctuidae</taxon>
        <taxon>Amphipyrinae</taxon>
        <taxon>Spodoptera</taxon>
    </lineage>
</organism>
<dbReference type="EMBL" id="LR824552">
    <property type="protein sequence ID" value="CAH1640695.1"/>
    <property type="molecule type" value="Genomic_DNA"/>
</dbReference>
<sequence length="517" mass="57571">MRTFIIIALLSALAACYGAAVLPSEKVMSEGITIVYDEDSPNGRIMSRSDTVDNLFVLLSESSINVPAIPGKMRSFIIITVLSALAACCSASVLPNEEEMITVVYDENFPNGTIVSKEELDSRFSRVVAESSGKKEDDIRLPHKMRSFIVIAVLSALATCYGASVVPSEDEYITTIYDEKSPNGTIVSNGDIEFRNERSSIFAQWHCEAPSVVGQSQTITLKYLGDSSERITRRVTTIYGQPQMRTFIIITVLSALAACCSASILPSEEEMITVVYDDESPNGRILSNAELHNSIIPNNFVLLAEWRCDAPSINGQVQRVGVRYDGDPNVQISQVSVTYYSPAPRIDRSPLGRNFMEVNITTPVGREVWSTMRSFIIITVLSAFAACYGVSDLMNEEVQERYTMLYDEKTPNGRIVSDTELNKITEEISILAQWYCQAPALPDKQQRMRSFIIIAVLSALAACYGTPVLPSAEETYPEYKMIHKYNKEDDAQNRITMLREEMRHDNDRQNGEVLLDV</sequence>
<evidence type="ECO:0000313" key="2">
    <source>
        <dbReference type="EMBL" id="CAH1640695.1"/>
    </source>
</evidence>
<keyword evidence="3" id="KW-1185">Reference proteome</keyword>
<protein>
    <submittedName>
        <fullName evidence="2">Uncharacterized protein</fullName>
    </submittedName>
</protein>
<feature type="chain" id="PRO_5040240397" evidence="1">
    <location>
        <begin position="19"/>
        <end position="517"/>
    </location>
</feature>
<evidence type="ECO:0000256" key="1">
    <source>
        <dbReference type="SAM" id="SignalP"/>
    </source>
</evidence>
<gene>
    <name evidence="2" type="ORF">SPLIT_LOCUS6051</name>
</gene>
<dbReference type="PROSITE" id="PS51257">
    <property type="entry name" value="PROKAR_LIPOPROTEIN"/>
    <property type="match status" value="1"/>
</dbReference>